<dbReference type="SUPFAM" id="SSF53335">
    <property type="entry name" value="S-adenosyl-L-methionine-dependent methyltransferases"/>
    <property type="match status" value="1"/>
</dbReference>
<dbReference type="Gene3D" id="3.40.50.150">
    <property type="entry name" value="Vaccinia Virus protein VP39"/>
    <property type="match status" value="1"/>
</dbReference>
<evidence type="ECO:0000313" key="3">
    <source>
        <dbReference type="Proteomes" id="UP000612893"/>
    </source>
</evidence>
<dbReference type="Proteomes" id="UP000612893">
    <property type="component" value="Unassembled WGS sequence"/>
</dbReference>
<evidence type="ECO:0000259" key="1">
    <source>
        <dbReference type="Pfam" id="PF08241"/>
    </source>
</evidence>
<dbReference type="GO" id="GO:0032259">
    <property type="term" value="P:methylation"/>
    <property type="evidence" value="ECO:0007669"/>
    <property type="project" value="UniProtKB-KW"/>
</dbReference>
<dbReference type="InterPro" id="IPR013783">
    <property type="entry name" value="Ig-like_fold"/>
</dbReference>
<dbReference type="GO" id="GO:0008757">
    <property type="term" value="F:S-adenosylmethionine-dependent methyltransferase activity"/>
    <property type="evidence" value="ECO:0007669"/>
    <property type="project" value="InterPro"/>
</dbReference>
<sequence length="395" mass="43506">MSAGIRDDAGELRIGAGQWQQRGTIMWLEQAKLDWERLGEADPMWAILSDPELTGNRWDRETFFNTGLEEVGHNLRYVMSLGLEIPRDRCLDFGCGVGRLTQALCDYFDRCDGVDIAASMVEGARTFNRHGIRCHYHVNSTGDLRLFEDAQFTFVLSIITLQHIEPLYSKRYVSEFMRVLRPGGIAVFQIPTAVRKAGEGPLPPGAHQAVISAGEVPARMVAGEPIEVSVEVRNVSRVEWPNVDQLRVGNHWCTRRGVAVLDDGRATLPRSLAPGEEATVRVKVTPPLSAGTYELQFDLVEEGVTWFASQGSKPARVPVRVESGESASGKLFRKLGLKPVAVARNDMLPVAEMHCVPEADVRAVVAAAGGEIVDVAPYNVTGPIYESLRYVAVRL</sequence>
<dbReference type="InterPro" id="IPR029063">
    <property type="entry name" value="SAM-dependent_MTases_sf"/>
</dbReference>
<evidence type="ECO:0000313" key="2">
    <source>
        <dbReference type="EMBL" id="MBJ7598370.1"/>
    </source>
</evidence>
<dbReference type="InterPro" id="IPR013216">
    <property type="entry name" value="Methyltransf_11"/>
</dbReference>
<feature type="domain" description="Methyltransferase type 11" evidence="1">
    <location>
        <begin position="91"/>
        <end position="188"/>
    </location>
</feature>
<dbReference type="RefSeq" id="WP_338201304.1">
    <property type="nucleotide sequence ID" value="NZ_JAEKNR010000105.1"/>
</dbReference>
<protein>
    <submittedName>
        <fullName evidence="2">Methyltransferase domain-containing protein</fullName>
    </submittedName>
</protein>
<dbReference type="Pfam" id="PF08241">
    <property type="entry name" value="Methyltransf_11"/>
    <property type="match status" value="1"/>
</dbReference>
<dbReference type="Gene3D" id="2.60.40.10">
    <property type="entry name" value="Immunoglobulins"/>
    <property type="match status" value="1"/>
</dbReference>
<dbReference type="PANTHER" id="PTHR43861">
    <property type="entry name" value="TRANS-ACONITATE 2-METHYLTRANSFERASE-RELATED"/>
    <property type="match status" value="1"/>
</dbReference>
<comment type="caution">
    <text evidence="2">The sequence shown here is derived from an EMBL/GenBank/DDBJ whole genome shotgun (WGS) entry which is preliminary data.</text>
</comment>
<gene>
    <name evidence="2" type="ORF">JF922_09835</name>
</gene>
<keyword evidence="3" id="KW-1185">Reference proteome</keyword>
<proteinExistence type="predicted"/>
<keyword evidence="2" id="KW-0808">Transferase</keyword>
<reference evidence="2" key="1">
    <citation type="submission" date="2020-10" db="EMBL/GenBank/DDBJ databases">
        <title>Ca. Dormibacterota MAGs.</title>
        <authorList>
            <person name="Montgomery K."/>
        </authorList>
    </citation>
    <scope>NUCLEOTIDE SEQUENCE [LARGE SCALE GENOMIC DNA]</scope>
    <source>
        <strain evidence="2">SC8812_S17_10</strain>
    </source>
</reference>
<dbReference type="CDD" id="cd02440">
    <property type="entry name" value="AdoMet_MTases"/>
    <property type="match status" value="1"/>
</dbReference>
<keyword evidence="2" id="KW-0489">Methyltransferase</keyword>
<dbReference type="AlphaFoldDB" id="A0A934N2S7"/>
<accession>A0A934N2S7</accession>
<name>A0A934N2S7_9BACT</name>
<organism evidence="2 3">
    <name type="scientific">Candidatus Nephthysia bennettiae</name>
    <dbReference type="NCBI Taxonomy" id="3127016"/>
    <lineage>
        <taxon>Bacteria</taxon>
        <taxon>Bacillati</taxon>
        <taxon>Candidatus Dormiibacterota</taxon>
        <taxon>Candidatus Dormibacteria</taxon>
        <taxon>Candidatus Dormibacterales</taxon>
        <taxon>Candidatus Dormibacteraceae</taxon>
        <taxon>Candidatus Nephthysia</taxon>
    </lineage>
</organism>
<dbReference type="EMBL" id="JAEKNR010000105">
    <property type="protein sequence ID" value="MBJ7598370.1"/>
    <property type="molecule type" value="Genomic_DNA"/>
</dbReference>